<name>A0A5B7IF98_PORTR</name>
<evidence type="ECO:0000313" key="3">
    <source>
        <dbReference type="Proteomes" id="UP000324222"/>
    </source>
</evidence>
<evidence type="ECO:0000256" key="1">
    <source>
        <dbReference type="SAM" id="MobiDB-lite"/>
    </source>
</evidence>
<proteinExistence type="predicted"/>
<keyword evidence="3" id="KW-1185">Reference proteome</keyword>
<feature type="region of interest" description="Disordered" evidence="1">
    <location>
        <begin position="17"/>
        <end position="47"/>
    </location>
</feature>
<dbReference type="EMBL" id="VSRR010055550">
    <property type="protein sequence ID" value="MPC80963.1"/>
    <property type="molecule type" value="Genomic_DNA"/>
</dbReference>
<protein>
    <submittedName>
        <fullName evidence="2">Uncharacterized protein</fullName>
    </submittedName>
</protein>
<dbReference type="AlphaFoldDB" id="A0A5B7IF98"/>
<comment type="caution">
    <text evidence="2">The sequence shown here is derived from an EMBL/GenBank/DDBJ whole genome shotgun (WGS) entry which is preliminary data.</text>
</comment>
<sequence length="92" mass="10740">MSASCLSSVVANHIRGLPHQTRQQALSRRVGRSRRRRRRSRRGRRSWRGIREGRRGCSTTFHKPIFCNASLSHYHCFLMGLVEDTRVFKGVF</sequence>
<organism evidence="2 3">
    <name type="scientific">Portunus trituberculatus</name>
    <name type="common">Swimming crab</name>
    <name type="synonym">Neptunus trituberculatus</name>
    <dbReference type="NCBI Taxonomy" id="210409"/>
    <lineage>
        <taxon>Eukaryota</taxon>
        <taxon>Metazoa</taxon>
        <taxon>Ecdysozoa</taxon>
        <taxon>Arthropoda</taxon>
        <taxon>Crustacea</taxon>
        <taxon>Multicrustacea</taxon>
        <taxon>Malacostraca</taxon>
        <taxon>Eumalacostraca</taxon>
        <taxon>Eucarida</taxon>
        <taxon>Decapoda</taxon>
        <taxon>Pleocyemata</taxon>
        <taxon>Brachyura</taxon>
        <taxon>Eubrachyura</taxon>
        <taxon>Portunoidea</taxon>
        <taxon>Portunidae</taxon>
        <taxon>Portuninae</taxon>
        <taxon>Portunus</taxon>
    </lineage>
</organism>
<evidence type="ECO:0000313" key="2">
    <source>
        <dbReference type="EMBL" id="MPC80963.1"/>
    </source>
</evidence>
<accession>A0A5B7IF98</accession>
<reference evidence="2 3" key="1">
    <citation type="submission" date="2019-05" db="EMBL/GenBank/DDBJ databases">
        <title>Another draft genome of Portunus trituberculatus and its Hox gene families provides insights of decapod evolution.</title>
        <authorList>
            <person name="Jeong J.-H."/>
            <person name="Song I."/>
            <person name="Kim S."/>
            <person name="Choi T."/>
            <person name="Kim D."/>
            <person name="Ryu S."/>
            <person name="Kim W."/>
        </authorList>
    </citation>
    <scope>NUCLEOTIDE SEQUENCE [LARGE SCALE GENOMIC DNA]</scope>
    <source>
        <tissue evidence="2">Muscle</tissue>
    </source>
</reference>
<feature type="compositionally biased region" description="Basic residues" evidence="1">
    <location>
        <begin position="29"/>
        <end position="47"/>
    </location>
</feature>
<gene>
    <name evidence="2" type="ORF">E2C01_075562</name>
</gene>
<dbReference type="Proteomes" id="UP000324222">
    <property type="component" value="Unassembled WGS sequence"/>
</dbReference>